<feature type="region of interest" description="Disordered" evidence="1">
    <location>
        <begin position="1"/>
        <end position="20"/>
    </location>
</feature>
<dbReference type="EMBL" id="AP025943">
    <property type="protein sequence ID" value="BDL42771.1"/>
    <property type="molecule type" value="Genomic_DNA"/>
</dbReference>
<accession>A0ABM7ZDJ1</accession>
<protein>
    <recommendedName>
        <fullName evidence="2">DUF6268 domain-containing protein</fullName>
    </recommendedName>
</protein>
<dbReference type="Proteomes" id="UP001062263">
    <property type="component" value="Chromosome"/>
</dbReference>
<gene>
    <name evidence="3" type="ORF">Abiwalacus_03450</name>
</gene>
<name>A0ABM7ZDJ1_9BACT</name>
<feature type="compositionally biased region" description="Low complexity" evidence="1">
    <location>
        <begin position="11"/>
        <end position="20"/>
    </location>
</feature>
<sequence length="312" mass="34732">MSLAAQAETLPYPDSDSSDGYDSAYYAEAYSGSYHSTPAPKSESSSKSIFPTQSYFELLGPMDSRNGHGHVNIQNWVTDVNLCRMSSGSWNFSAITGLRMTWFNGQGADEMDVDRLYTIWLNMNASCVISGKTRLVFGFTPEISTDFDTWTHNNIFFGGHAMITGPLNDRFSYGIGIGYYPQLGEAPLLPVLQFKWKTGNNWSLQLEGARLSYTKKVGEGLTWGPFVSIVSGTWTIHHDRRVRQFEWISGVAGVGANIGLGRWGSVRPRLMTDVGFSFGNSGTLKTSNGNHELEKRHYDPGFYLRAGIQFEF</sequence>
<proteinExistence type="predicted"/>
<keyword evidence="4" id="KW-1185">Reference proteome</keyword>
<evidence type="ECO:0000256" key="1">
    <source>
        <dbReference type="SAM" id="MobiDB-lite"/>
    </source>
</evidence>
<feature type="domain" description="DUF6268" evidence="2">
    <location>
        <begin position="104"/>
        <end position="309"/>
    </location>
</feature>
<dbReference type="Pfam" id="PF19783">
    <property type="entry name" value="DUF6268"/>
    <property type="match status" value="1"/>
</dbReference>
<evidence type="ECO:0000313" key="4">
    <source>
        <dbReference type="Proteomes" id="UP001062263"/>
    </source>
</evidence>
<organism evidence="3 4">
    <name type="scientific">Akkermansia biwaensis</name>
    <dbReference type="NCBI Taxonomy" id="2946555"/>
    <lineage>
        <taxon>Bacteria</taxon>
        <taxon>Pseudomonadati</taxon>
        <taxon>Verrucomicrobiota</taxon>
        <taxon>Verrucomicrobiia</taxon>
        <taxon>Verrucomicrobiales</taxon>
        <taxon>Akkermansiaceae</taxon>
        <taxon>Akkermansia</taxon>
    </lineage>
</organism>
<evidence type="ECO:0000313" key="3">
    <source>
        <dbReference type="EMBL" id="BDL42771.1"/>
    </source>
</evidence>
<evidence type="ECO:0000259" key="2">
    <source>
        <dbReference type="Pfam" id="PF19783"/>
    </source>
</evidence>
<dbReference type="InterPro" id="IPR046235">
    <property type="entry name" value="DUF6268"/>
</dbReference>
<reference evidence="3" key="1">
    <citation type="submission" date="2022-06" db="EMBL/GenBank/DDBJ databases">
        <title>Akkermansia biwalacus sp. nov., an anaerobic mucin-degrading bacterium isolated from human intestine.</title>
        <authorList>
            <person name="Kobayashi Y."/>
            <person name="Inoue S."/>
            <person name="Kawahara T."/>
            <person name="Kohda N."/>
        </authorList>
    </citation>
    <scope>NUCLEOTIDE SEQUENCE</scope>
    <source>
        <strain evidence="3">WON2089</strain>
    </source>
</reference>